<feature type="signal peptide" evidence="10">
    <location>
        <begin position="1"/>
        <end position="21"/>
    </location>
</feature>
<keyword evidence="4" id="KW-0808">Transferase</keyword>
<feature type="chain" id="PRO_5026259042" description="histidine kinase" evidence="10">
    <location>
        <begin position="22"/>
        <end position="765"/>
    </location>
</feature>
<dbReference type="InterPro" id="IPR011990">
    <property type="entry name" value="TPR-like_helical_dom_sf"/>
</dbReference>
<evidence type="ECO:0000313" key="14">
    <source>
        <dbReference type="Proteomes" id="UP000501802"/>
    </source>
</evidence>
<dbReference type="SUPFAM" id="SSF48452">
    <property type="entry name" value="TPR-like"/>
    <property type="match status" value="1"/>
</dbReference>
<keyword evidence="3" id="KW-0597">Phosphoprotein</keyword>
<keyword evidence="10" id="KW-0732">Signal</keyword>
<evidence type="ECO:0000256" key="7">
    <source>
        <dbReference type="ARBA" id="ARBA00022840"/>
    </source>
</evidence>
<keyword evidence="7" id="KW-0067">ATP-binding</keyword>
<evidence type="ECO:0000256" key="4">
    <source>
        <dbReference type="ARBA" id="ARBA00022679"/>
    </source>
</evidence>
<dbReference type="SUPFAM" id="SSF55874">
    <property type="entry name" value="ATPase domain of HSP90 chaperone/DNA topoisomerase II/histidine kinase"/>
    <property type="match status" value="1"/>
</dbReference>
<dbReference type="GO" id="GO:0004673">
    <property type="term" value="F:protein histidine kinase activity"/>
    <property type="evidence" value="ECO:0007669"/>
    <property type="project" value="UniProtKB-EC"/>
</dbReference>
<dbReference type="GO" id="GO:0005524">
    <property type="term" value="F:ATP binding"/>
    <property type="evidence" value="ECO:0007669"/>
    <property type="project" value="UniProtKB-KW"/>
</dbReference>
<feature type="coiled-coil region" evidence="9">
    <location>
        <begin position="450"/>
        <end position="486"/>
    </location>
</feature>
<dbReference type="PANTHER" id="PTHR41523">
    <property type="entry name" value="TWO-COMPONENT SYSTEM SENSOR PROTEIN"/>
    <property type="match status" value="1"/>
</dbReference>
<dbReference type="Gene3D" id="3.30.565.10">
    <property type="entry name" value="Histidine kinase-like ATPase, C-terminal domain"/>
    <property type="match status" value="1"/>
</dbReference>
<gene>
    <name evidence="13" type="ORF">G8759_15135</name>
</gene>
<accession>A0A6G9ANC6</accession>
<dbReference type="InterPro" id="IPR019734">
    <property type="entry name" value="TPR_rpt"/>
</dbReference>
<dbReference type="RefSeq" id="WP_167209318.1">
    <property type="nucleotide sequence ID" value="NZ_CP050063.1"/>
</dbReference>
<dbReference type="Gene3D" id="3.30.450.20">
    <property type="entry name" value="PAS domain"/>
    <property type="match status" value="1"/>
</dbReference>
<sequence>MKRSLIFLIITGLLLFNYAHAQSEEEIKRLKNIKRLKEQLPFIPPDTNRANLLLELAKSYIENPGKQVVSDLDTGIRLIRQGYTISRHLHYLKGQGNAYFIGAQAHRKKGDTKLGRAFGQTAVNIFARIPAVYDQARAYMEISRTYSISPEDLPFRIQNHEKALLIFRQLGKKELEAATLKELGEFHELLNLRTKALAYLKLSLAIYQSIGYKDIEWVYCLLGQVSSKLGDFKSGVYYGLLALKTAESLKDTTMQLCTIYNQLGITYYMAKDSKAAANCFKNALRIAQQYNDIATIKLLTANLTSTSHDYVQNIRLLKSLEKPSSPLDIELQFLIYTRLANNYHKLRQFKLAQMYCYRFEKLRQELRNDDKLRYANHYFIIVLFYIDTQQYRKAYPLLVDLTEAGKRNHFKSFQLKLHQTWFKFDSARSNYRSAIAHYQRYTLLSDSMLNETKNNEITRLQVEFETSQKEQQLQLKEKNIQLLTNRNLVQQATLERNALQRNSIMCGAIMLLLLLGLTYNRYRLKQRSNQQLEAKQFLIDQKNQALQWVVDEKDDLLEEKEQLLEEREWMLKEIHHRVKNNLQVISSMLHSQVEFLHDPTALATLRESQNRVQVMALIHQKLYQSDNLARIGMRDYIHQIVDYLLESFDRKPTVRSVCDIADVAFDVSLATPLGLIINEAVTNSLKYAFPKNGKGMVAVSLVALDHQRFRLTMCDDGMGLPADFDIECSNTLGLTMIRGLSRQIGGVLTISQTKGVDINLDLTLP</sequence>
<dbReference type="PANTHER" id="PTHR41523:SF8">
    <property type="entry name" value="ETHYLENE RESPONSE SENSOR PROTEIN"/>
    <property type="match status" value="1"/>
</dbReference>
<dbReference type="EMBL" id="CP050063">
    <property type="protein sequence ID" value="QIP13849.1"/>
    <property type="molecule type" value="Genomic_DNA"/>
</dbReference>
<organism evidence="13 14">
    <name type="scientific">Spirosoma aureum</name>
    <dbReference type="NCBI Taxonomy" id="2692134"/>
    <lineage>
        <taxon>Bacteria</taxon>
        <taxon>Pseudomonadati</taxon>
        <taxon>Bacteroidota</taxon>
        <taxon>Cytophagia</taxon>
        <taxon>Cytophagales</taxon>
        <taxon>Cytophagaceae</taxon>
        <taxon>Spirosoma</taxon>
    </lineage>
</organism>
<evidence type="ECO:0000256" key="9">
    <source>
        <dbReference type="SAM" id="Coils"/>
    </source>
</evidence>
<evidence type="ECO:0000256" key="5">
    <source>
        <dbReference type="ARBA" id="ARBA00022741"/>
    </source>
</evidence>
<feature type="domain" description="Histidine kinase/HSP90-like ATPase" evidence="11">
    <location>
        <begin position="671"/>
        <end position="760"/>
    </location>
</feature>
<dbReference type="Pfam" id="PF02518">
    <property type="entry name" value="HATPase_c"/>
    <property type="match status" value="1"/>
</dbReference>
<dbReference type="EC" id="2.7.13.3" evidence="2"/>
<dbReference type="InterPro" id="IPR036890">
    <property type="entry name" value="HATPase_C_sf"/>
</dbReference>
<feature type="repeat" description="TPR" evidence="8">
    <location>
        <begin position="257"/>
        <end position="290"/>
    </location>
</feature>
<keyword evidence="6" id="KW-0418">Kinase</keyword>
<dbReference type="Gene3D" id="1.25.40.10">
    <property type="entry name" value="Tetratricopeptide repeat domain"/>
    <property type="match status" value="2"/>
</dbReference>
<comment type="catalytic activity">
    <reaction evidence="1">
        <text>ATP + protein L-histidine = ADP + protein N-phospho-L-histidine.</text>
        <dbReference type="EC" id="2.7.13.3"/>
    </reaction>
</comment>
<evidence type="ECO:0000256" key="1">
    <source>
        <dbReference type="ARBA" id="ARBA00000085"/>
    </source>
</evidence>
<evidence type="ECO:0000259" key="11">
    <source>
        <dbReference type="Pfam" id="PF02518"/>
    </source>
</evidence>
<dbReference type="PROSITE" id="PS50005">
    <property type="entry name" value="TPR"/>
    <property type="match status" value="1"/>
</dbReference>
<evidence type="ECO:0000313" key="13">
    <source>
        <dbReference type="EMBL" id="QIP13849.1"/>
    </source>
</evidence>
<name>A0A6G9ANC6_9BACT</name>
<keyword evidence="14" id="KW-1185">Reference proteome</keyword>
<dbReference type="SMART" id="SM00028">
    <property type="entry name" value="TPR"/>
    <property type="match status" value="4"/>
</dbReference>
<keyword evidence="5" id="KW-0547">Nucleotide-binding</keyword>
<evidence type="ECO:0000256" key="2">
    <source>
        <dbReference type="ARBA" id="ARBA00012438"/>
    </source>
</evidence>
<proteinExistence type="predicted"/>
<feature type="coiled-coil region" evidence="9">
    <location>
        <begin position="546"/>
        <end position="573"/>
    </location>
</feature>
<evidence type="ECO:0000259" key="12">
    <source>
        <dbReference type="Pfam" id="PF07568"/>
    </source>
</evidence>
<keyword evidence="9" id="KW-0175">Coiled coil</keyword>
<evidence type="ECO:0000256" key="8">
    <source>
        <dbReference type="PROSITE-ProRule" id="PRU00339"/>
    </source>
</evidence>
<dbReference type="AlphaFoldDB" id="A0A6G9ANC6"/>
<feature type="domain" description="Signal transduction histidine kinase subgroup 2 dimerisation and phosphoacceptor" evidence="12">
    <location>
        <begin position="573"/>
        <end position="647"/>
    </location>
</feature>
<dbReference type="KEGG" id="spib:G8759_15135"/>
<dbReference type="Pfam" id="PF07568">
    <property type="entry name" value="HisKA_2"/>
    <property type="match status" value="1"/>
</dbReference>
<protein>
    <recommendedName>
        <fullName evidence="2">histidine kinase</fullName>
        <ecNumber evidence="2">2.7.13.3</ecNumber>
    </recommendedName>
</protein>
<dbReference type="InterPro" id="IPR003594">
    <property type="entry name" value="HATPase_dom"/>
</dbReference>
<reference evidence="13 14" key="1">
    <citation type="submission" date="2020-03" db="EMBL/GenBank/DDBJ databases">
        <authorList>
            <person name="Kim M.K."/>
        </authorList>
    </citation>
    <scope>NUCLEOTIDE SEQUENCE [LARGE SCALE GENOMIC DNA]</scope>
    <source>
        <strain evidence="13 14">BT328</strain>
    </source>
</reference>
<evidence type="ECO:0000256" key="6">
    <source>
        <dbReference type="ARBA" id="ARBA00022777"/>
    </source>
</evidence>
<evidence type="ECO:0000256" key="10">
    <source>
        <dbReference type="SAM" id="SignalP"/>
    </source>
</evidence>
<keyword evidence="8" id="KW-0802">TPR repeat</keyword>
<dbReference type="Proteomes" id="UP000501802">
    <property type="component" value="Chromosome"/>
</dbReference>
<evidence type="ECO:0000256" key="3">
    <source>
        <dbReference type="ARBA" id="ARBA00022553"/>
    </source>
</evidence>
<dbReference type="InterPro" id="IPR011495">
    <property type="entry name" value="Sig_transdc_His_kin_sub2_dim/P"/>
</dbReference>